<dbReference type="PROSITE" id="PS51409">
    <property type="entry name" value="ARGINASE_2"/>
    <property type="match status" value="1"/>
</dbReference>
<dbReference type="GO" id="GO:0046872">
    <property type="term" value="F:metal ion binding"/>
    <property type="evidence" value="ECO:0007669"/>
    <property type="project" value="UniProtKB-KW"/>
</dbReference>
<dbReference type="Proteomes" id="UP000073601">
    <property type="component" value="Unassembled WGS sequence"/>
</dbReference>
<dbReference type="Gene3D" id="3.40.800.10">
    <property type="entry name" value="Ureohydrolase domain"/>
    <property type="match status" value="1"/>
</dbReference>
<evidence type="ECO:0000256" key="9">
    <source>
        <dbReference type="ARBA" id="ARBA00050304"/>
    </source>
</evidence>
<comment type="catalytic activity">
    <reaction evidence="9">
        <text>agmatine + H2O = urea + putrescine</text>
        <dbReference type="Rhea" id="RHEA:13929"/>
        <dbReference type="ChEBI" id="CHEBI:15377"/>
        <dbReference type="ChEBI" id="CHEBI:16199"/>
        <dbReference type="ChEBI" id="CHEBI:58145"/>
        <dbReference type="ChEBI" id="CHEBI:326268"/>
        <dbReference type="EC" id="3.5.3.11"/>
    </reaction>
</comment>
<reference evidence="16" key="1">
    <citation type="submission" date="2016-02" db="EMBL/GenBank/DDBJ databases">
        <authorList>
            <person name="Rodrigo-Torres Lidia"/>
            <person name="Arahal R.David."/>
        </authorList>
    </citation>
    <scope>NUCLEOTIDE SEQUENCE [LARGE SCALE GENOMIC DNA]</scope>
    <source>
        <strain evidence="16">CECT 8713</strain>
    </source>
</reference>
<comment type="similarity">
    <text evidence="2">Belongs to the arginase family. Agmatinase subfamily.</text>
</comment>
<gene>
    <name evidence="15" type="primary">speB_2</name>
    <name evidence="15" type="ORF">GMA8713_03073</name>
</gene>
<dbReference type="GO" id="GO:0033389">
    <property type="term" value="P:putrescine biosynthetic process from arginine, via agmatine"/>
    <property type="evidence" value="ECO:0007669"/>
    <property type="project" value="TreeGrafter"/>
</dbReference>
<keyword evidence="3" id="KW-0479">Metal-binding</keyword>
<evidence type="ECO:0000256" key="1">
    <source>
        <dbReference type="ARBA" id="ARBA00001936"/>
    </source>
</evidence>
<keyword evidence="6" id="KW-0745">Spermidine biosynthesis</keyword>
<evidence type="ECO:0000256" key="8">
    <source>
        <dbReference type="ARBA" id="ARBA00023211"/>
    </source>
</evidence>
<keyword evidence="8" id="KW-0464">Manganese</keyword>
<dbReference type="EC" id="3.5.3.11" evidence="11"/>
<evidence type="ECO:0000256" key="4">
    <source>
        <dbReference type="ARBA" id="ARBA00022801"/>
    </source>
</evidence>
<dbReference type="SUPFAM" id="SSF52768">
    <property type="entry name" value="Arginase/deacetylase"/>
    <property type="match status" value="1"/>
</dbReference>
<dbReference type="InterPro" id="IPR006035">
    <property type="entry name" value="Ureohydrolase"/>
</dbReference>
<keyword evidence="16" id="KW-1185">Reference proteome</keyword>
<evidence type="ECO:0000313" key="15">
    <source>
        <dbReference type="EMBL" id="CZF84361.1"/>
    </source>
</evidence>
<evidence type="ECO:0000256" key="3">
    <source>
        <dbReference type="ARBA" id="ARBA00022723"/>
    </source>
</evidence>
<dbReference type="CDD" id="cd11592">
    <property type="entry name" value="Agmatinase_PAH"/>
    <property type="match status" value="1"/>
</dbReference>
<evidence type="ECO:0000256" key="11">
    <source>
        <dbReference type="ARBA" id="ARBA00066392"/>
    </source>
</evidence>
<evidence type="ECO:0000256" key="2">
    <source>
        <dbReference type="ARBA" id="ARBA00009227"/>
    </source>
</evidence>
<dbReference type="InterPro" id="IPR005925">
    <property type="entry name" value="Agmatinase-rel"/>
</dbReference>
<evidence type="ECO:0000256" key="12">
    <source>
        <dbReference type="ARBA" id="ARBA00067513"/>
    </source>
</evidence>
<organism evidence="15 16">
    <name type="scientific">Grimontia marina</name>
    <dbReference type="NCBI Taxonomy" id="646534"/>
    <lineage>
        <taxon>Bacteria</taxon>
        <taxon>Pseudomonadati</taxon>
        <taxon>Pseudomonadota</taxon>
        <taxon>Gammaproteobacteria</taxon>
        <taxon>Vibrionales</taxon>
        <taxon>Vibrionaceae</taxon>
        <taxon>Grimontia</taxon>
    </lineage>
</organism>
<evidence type="ECO:0000256" key="7">
    <source>
        <dbReference type="ARBA" id="ARBA00023115"/>
    </source>
</evidence>
<evidence type="ECO:0000256" key="5">
    <source>
        <dbReference type="ARBA" id="ARBA00023023"/>
    </source>
</evidence>
<accession>A0A128FDJ9</accession>
<keyword evidence="7" id="KW-0620">Polyamine biosynthesis</keyword>
<keyword evidence="5" id="KW-0661">Putrescine biosynthesis</keyword>
<dbReference type="NCBIfam" id="TIGR01230">
    <property type="entry name" value="agmatinase"/>
    <property type="match status" value="1"/>
</dbReference>
<evidence type="ECO:0000313" key="16">
    <source>
        <dbReference type="Proteomes" id="UP000073601"/>
    </source>
</evidence>
<dbReference type="PANTHER" id="PTHR11358">
    <property type="entry name" value="ARGINASE/AGMATINASE"/>
    <property type="match status" value="1"/>
</dbReference>
<proteinExistence type="inferred from homology"/>
<evidence type="ECO:0000256" key="10">
    <source>
        <dbReference type="ARBA" id="ARBA00054406"/>
    </source>
</evidence>
<dbReference type="PANTHER" id="PTHR11358:SF26">
    <property type="entry name" value="GUANIDINO ACID HYDROLASE, MITOCHONDRIAL"/>
    <property type="match status" value="1"/>
</dbReference>
<dbReference type="FunFam" id="3.40.800.10:FF:000001">
    <property type="entry name" value="Agmatinase"/>
    <property type="match status" value="1"/>
</dbReference>
<keyword evidence="4 14" id="KW-0378">Hydrolase</keyword>
<dbReference type="GO" id="GO:0008295">
    <property type="term" value="P:spermidine biosynthetic process"/>
    <property type="evidence" value="ECO:0007669"/>
    <property type="project" value="UniProtKB-KW"/>
</dbReference>
<dbReference type="Pfam" id="PF00491">
    <property type="entry name" value="Arginase"/>
    <property type="match status" value="1"/>
</dbReference>
<dbReference type="GO" id="GO:0008783">
    <property type="term" value="F:agmatinase activity"/>
    <property type="evidence" value="ECO:0007669"/>
    <property type="project" value="UniProtKB-EC"/>
</dbReference>
<dbReference type="EMBL" id="FIZY01000029">
    <property type="protein sequence ID" value="CZF84361.1"/>
    <property type="molecule type" value="Genomic_DNA"/>
</dbReference>
<comment type="cofactor">
    <cofactor evidence="1">
        <name>Mn(2+)</name>
        <dbReference type="ChEBI" id="CHEBI:29035"/>
    </cofactor>
</comment>
<evidence type="ECO:0000256" key="6">
    <source>
        <dbReference type="ARBA" id="ARBA00023066"/>
    </source>
</evidence>
<dbReference type="NCBIfam" id="NF002564">
    <property type="entry name" value="PRK02190.1"/>
    <property type="match status" value="1"/>
</dbReference>
<sequence>MPFSELFADAENRQRILLMLLFYRNIERSLNLCLIYKTPINTKEADMEDVFARKDDSLYSNPYSFLRLPMVKDPRDTAADVVILGMPYDMATTGRSGARLGPDAVRRASVNLAWEGFRYPWPFDLRERCNIVDTGDLVFTCGDSEDFLTTATKAASEILEAGKALLTLGGDHFVTLPLLRAHHAKHGEMALIHFDAHTDTYSQGSQYDHGTMFYHAPKEGLIDPKVSVQIGIRTDYDRDHHAFNVICAEAANDMTPDEIANHVKALVGAKPAYITFDIDCLDPAYAPGTGTPVIGGITSDKALRILRGLRGINLVGMDVVEVSPPFDNSEITALAGATIATELLHLWAAK</sequence>
<dbReference type="AlphaFoldDB" id="A0A128FDJ9"/>
<protein>
    <recommendedName>
        <fullName evidence="12">Agmatinase</fullName>
        <ecNumber evidence="11">3.5.3.11</ecNumber>
    </recommendedName>
    <alternativeName>
        <fullName evidence="13">Agmatine ureohydrolase</fullName>
    </alternativeName>
</protein>
<dbReference type="InterPro" id="IPR023696">
    <property type="entry name" value="Ureohydrolase_dom_sf"/>
</dbReference>
<comment type="function">
    <text evidence="10">Catalyzes the formation of putrescine from agmatine.</text>
</comment>
<evidence type="ECO:0000256" key="14">
    <source>
        <dbReference type="RuleBase" id="RU003684"/>
    </source>
</evidence>
<evidence type="ECO:0000256" key="13">
    <source>
        <dbReference type="ARBA" id="ARBA00082423"/>
    </source>
</evidence>
<dbReference type="InterPro" id="IPR020855">
    <property type="entry name" value="Ureohydrolase_Mn_BS"/>
</dbReference>
<name>A0A128FDJ9_9GAMM</name>
<dbReference type="PROSITE" id="PS01053">
    <property type="entry name" value="ARGINASE_1"/>
    <property type="match status" value="1"/>
</dbReference>